<reference evidence="6 7" key="1">
    <citation type="submission" date="2016-12" db="EMBL/GenBank/DDBJ databases">
        <authorList>
            <person name="Song W.-J."/>
            <person name="Kurnit D.M."/>
        </authorList>
    </citation>
    <scope>NUCLEOTIDE SEQUENCE [LARGE SCALE GENOMIC DNA]</scope>
    <source>
        <strain evidence="6 7">175</strain>
    </source>
</reference>
<dbReference type="PANTHER" id="PTHR42783:SF3">
    <property type="entry name" value="GLUTAMATE SYNTHASE [NADPH] SMALL CHAIN-RELATED"/>
    <property type="match status" value="1"/>
</dbReference>
<dbReference type="Proteomes" id="UP000192923">
    <property type="component" value="Unassembled WGS sequence"/>
</dbReference>
<dbReference type="SUPFAM" id="SSF51971">
    <property type="entry name" value="Nucleotide-binding domain"/>
    <property type="match status" value="1"/>
</dbReference>
<evidence type="ECO:0000256" key="2">
    <source>
        <dbReference type="ARBA" id="ARBA00023004"/>
    </source>
</evidence>
<gene>
    <name evidence="6" type="ORF">SAMN02949497_3277</name>
</gene>
<evidence type="ECO:0000256" key="4">
    <source>
        <dbReference type="SAM" id="MobiDB-lite"/>
    </source>
</evidence>
<dbReference type="SUPFAM" id="SSF54862">
    <property type="entry name" value="4Fe-4S ferredoxins"/>
    <property type="match status" value="1"/>
</dbReference>
<dbReference type="InterPro" id="IPR017900">
    <property type="entry name" value="4Fe4S_Fe_S_CS"/>
</dbReference>
<protein>
    <submittedName>
        <fullName evidence="6">NADPH-dependent glutamate synthase beta chain</fullName>
    </submittedName>
</protein>
<keyword evidence="3" id="KW-0411">Iron-sulfur</keyword>
<dbReference type="GO" id="GO:0046872">
    <property type="term" value="F:metal ion binding"/>
    <property type="evidence" value="ECO:0007669"/>
    <property type="project" value="UniProtKB-KW"/>
</dbReference>
<dbReference type="PROSITE" id="PS00198">
    <property type="entry name" value="4FE4S_FER_1"/>
    <property type="match status" value="1"/>
</dbReference>
<feature type="domain" description="4Fe-4S ferredoxin-type" evidence="5">
    <location>
        <begin position="515"/>
        <end position="544"/>
    </location>
</feature>
<dbReference type="InterPro" id="IPR036188">
    <property type="entry name" value="FAD/NAD-bd_sf"/>
</dbReference>
<evidence type="ECO:0000313" key="7">
    <source>
        <dbReference type="Proteomes" id="UP000192923"/>
    </source>
</evidence>
<dbReference type="InterPro" id="IPR009051">
    <property type="entry name" value="Helical_ferredxn"/>
</dbReference>
<dbReference type="PROSITE" id="PS51379">
    <property type="entry name" value="4FE4S_FER_2"/>
    <property type="match status" value="1"/>
</dbReference>
<feature type="compositionally biased region" description="Basic and acidic residues" evidence="4">
    <location>
        <begin position="1"/>
        <end position="22"/>
    </location>
</feature>
<dbReference type="RefSeq" id="WP_085214519.1">
    <property type="nucleotide sequence ID" value="NZ_FXAM01000001.1"/>
</dbReference>
<dbReference type="PRINTS" id="PR00368">
    <property type="entry name" value="FADPNR"/>
</dbReference>
<dbReference type="InterPro" id="IPR023753">
    <property type="entry name" value="FAD/NAD-binding_dom"/>
</dbReference>
<dbReference type="AlphaFoldDB" id="A0A1Y6D0D0"/>
<sequence length="546" mass="59718">MSSIPKRADLTRPADLLKHDHGTGPFRTQRPVYLDLLPPCNNACPAGENIQAWLAQVQAGRYHLAWQTLMRDNPMPAVHGRVCYHPCESGCNRAGVDSPVSIHAVERFLGDMALKEAWKIEPDAPPSGQRVLVVGAGPSGLSAAYHLARLGHQVEIREAGPVAGGMMHFGIPAYRLPRAELMAEIHRIESLGVKIVLNHKVENLLAEMQAGGFDAAFTAVGAHLSKRVEIPARDAGKILDAVSFLREANLGEAPLLGRRVAIYGGGNTAMDAARTAKRLGAEQALIIYRRDRAHMPAHSFEADEAISEGVKINWLRTIKEITEDRITVEIMQINAEGYPESTGEFETLEADALILALGQDTDTGFLKEIPGIAFKKDGTVVVDQNMMTGHAGIFAGGDMVPSERTVTVAVGHGKQAARCIDAYLRDAVYVKVPKHEVVGFDKLHLWYFTEAEQRQQDELALEKRRYGFKEVVAGLAEGEAVFEAKRCFSCGNCFECDGCYGACPEQAILKLGPGKRYRYDYERCTGCMACFEQCPCHAIEVEAEPA</sequence>
<dbReference type="Gene3D" id="1.10.1060.10">
    <property type="entry name" value="Alpha-helical ferredoxin"/>
    <property type="match status" value="1"/>
</dbReference>
<dbReference type="Pfam" id="PF07992">
    <property type="entry name" value="Pyr_redox_2"/>
    <property type="match status" value="1"/>
</dbReference>
<dbReference type="PANTHER" id="PTHR42783">
    <property type="entry name" value="GLUTAMATE SYNTHASE [NADPH] SMALL CHAIN"/>
    <property type="match status" value="1"/>
</dbReference>
<dbReference type="Pfam" id="PF14691">
    <property type="entry name" value="Fer4_20"/>
    <property type="match status" value="1"/>
</dbReference>
<dbReference type="Gene3D" id="3.30.70.20">
    <property type="match status" value="1"/>
</dbReference>
<dbReference type="NCBIfam" id="NF009410">
    <property type="entry name" value="PRK12771.1"/>
    <property type="match status" value="1"/>
</dbReference>
<evidence type="ECO:0000256" key="1">
    <source>
        <dbReference type="ARBA" id="ARBA00022723"/>
    </source>
</evidence>
<dbReference type="STRING" id="1760988.SAMN02949497_3277"/>
<keyword evidence="1" id="KW-0479">Metal-binding</keyword>
<dbReference type="InterPro" id="IPR028261">
    <property type="entry name" value="DPD_II"/>
</dbReference>
<evidence type="ECO:0000259" key="5">
    <source>
        <dbReference type="PROSITE" id="PS51379"/>
    </source>
</evidence>
<organism evidence="6 7">
    <name type="scientific">Methylomagnum ishizawai</name>
    <dbReference type="NCBI Taxonomy" id="1760988"/>
    <lineage>
        <taxon>Bacteria</taxon>
        <taxon>Pseudomonadati</taxon>
        <taxon>Pseudomonadota</taxon>
        <taxon>Gammaproteobacteria</taxon>
        <taxon>Methylococcales</taxon>
        <taxon>Methylococcaceae</taxon>
        <taxon>Methylomagnum</taxon>
    </lineage>
</organism>
<evidence type="ECO:0000256" key="3">
    <source>
        <dbReference type="ARBA" id="ARBA00023014"/>
    </source>
</evidence>
<dbReference type="PRINTS" id="PR00469">
    <property type="entry name" value="PNDRDTASEII"/>
</dbReference>
<dbReference type="OrthoDB" id="9803192at2"/>
<feature type="region of interest" description="Disordered" evidence="4">
    <location>
        <begin position="1"/>
        <end position="23"/>
    </location>
</feature>
<dbReference type="SUPFAM" id="SSF46548">
    <property type="entry name" value="alpha-helical ferredoxin"/>
    <property type="match status" value="1"/>
</dbReference>
<keyword evidence="7" id="KW-1185">Reference proteome</keyword>
<evidence type="ECO:0000313" key="6">
    <source>
        <dbReference type="EMBL" id="SMF95900.1"/>
    </source>
</evidence>
<dbReference type="InterPro" id="IPR017896">
    <property type="entry name" value="4Fe4S_Fe-S-bd"/>
</dbReference>
<proteinExistence type="predicted"/>
<dbReference type="GO" id="GO:0016491">
    <property type="term" value="F:oxidoreductase activity"/>
    <property type="evidence" value="ECO:0007669"/>
    <property type="project" value="InterPro"/>
</dbReference>
<keyword evidence="2" id="KW-0408">Iron</keyword>
<accession>A0A1Y6D0D0</accession>
<dbReference type="Gene3D" id="3.50.50.60">
    <property type="entry name" value="FAD/NAD(P)-binding domain"/>
    <property type="match status" value="2"/>
</dbReference>
<dbReference type="EMBL" id="FXAM01000001">
    <property type="protein sequence ID" value="SMF95900.1"/>
    <property type="molecule type" value="Genomic_DNA"/>
</dbReference>
<dbReference type="Pfam" id="PF12838">
    <property type="entry name" value="Fer4_7"/>
    <property type="match status" value="1"/>
</dbReference>
<name>A0A1Y6D0D0_9GAMM</name>
<dbReference type="GO" id="GO:0051536">
    <property type="term" value="F:iron-sulfur cluster binding"/>
    <property type="evidence" value="ECO:0007669"/>
    <property type="project" value="UniProtKB-KW"/>
</dbReference>